<dbReference type="OrthoDB" id="9789566at2"/>
<dbReference type="GO" id="GO:0003700">
    <property type="term" value="F:DNA-binding transcription factor activity"/>
    <property type="evidence" value="ECO:0007669"/>
    <property type="project" value="TreeGrafter"/>
</dbReference>
<evidence type="ECO:0000256" key="1">
    <source>
        <dbReference type="ARBA" id="ARBA00023015"/>
    </source>
</evidence>
<dbReference type="InterPro" id="IPR001647">
    <property type="entry name" value="HTH_TetR"/>
</dbReference>
<comment type="caution">
    <text evidence="6">The sequence shown here is derived from an EMBL/GenBank/DDBJ whole genome shotgun (WGS) entry which is preliminary data.</text>
</comment>
<evidence type="ECO:0000256" key="4">
    <source>
        <dbReference type="PROSITE-ProRule" id="PRU00335"/>
    </source>
</evidence>
<name>A0A0A2EYB8_PORCN</name>
<evidence type="ECO:0000313" key="6">
    <source>
        <dbReference type="EMBL" id="KGN81299.1"/>
    </source>
</evidence>
<accession>A0A0A2EYB8</accession>
<evidence type="ECO:0000313" key="7">
    <source>
        <dbReference type="Proteomes" id="UP000030125"/>
    </source>
</evidence>
<organism evidence="6 7">
    <name type="scientific">Porphyromonas cangingivalis</name>
    <dbReference type="NCBI Taxonomy" id="36874"/>
    <lineage>
        <taxon>Bacteria</taxon>
        <taxon>Pseudomonadati</taxon>
        <taxon>Bacteroidota</taxon>
        <taxon>Bacteroidia</taxon>
        <taxon>Bacteroidales</taxon>
        <taxon>Porphyromonadaceae</taxon>
        <taxon>Porphyromonas</taxon>
    </lineage>
</organism>
<dbReference type="PANTHER" id="PTHR30055:SF234">
    <property type="entry name" value="HTH-TYPE TRANSCRIPTIONAL REGULATOR BETI"/>
    <property type="match status" value="1"/>
</dbReference>
<feature type="DNA-binding region" description="H-T-H motif" evidence="4">
    <location>
        <begin position="34"/>
        <end position="53"/>
    </location>
</feature>
<dbReference type="Pfam" id="PF00440">
    <property type="entry name" value="TetR_N"/>
    <property type="match status" value="1"/>
</dbReference>
<dbReference type="AlphaFoldDB" id="A0A0A2EYB8"/>
<evidence type="ECO:0000259" key="5">
    <source>
        <dbReference type="PROSITE" id="PS50977"/>
    </source>
</evidence>
<dbReference type="Proteomes" id="UP000030125">
    <property type="component" value="Unassembled WGS sequence"/>
</dbReference>
<keyword evidence="2 4" id="KW-0238">DNA-binding</keyword>
<reference evidence="6 7" key="1">
    <citation type="submission" date="2014-08" db="EMBL/GenBank/DDBJ databases">
        <title>Porphyromonas cangingivalis strain:COT-109_OH1386 Genome sequencing.</title>
        <authorList>
            <person name="Wallis C."/>
            <person name="Deusch O."/>
            <person name="O'Flynn C."/>
            <person name="Davis I."/>
            <person name="Jospin G."/>
            <person name="Darling A.E."/>
            <person name="Coil D.A."/>
            <person name="Alexiev A."/>
            <person name="Horsfall A."/>
            <person name="Kirkwood N."/>
            <person name="Harris S."/>
            <person name="Eisen J.A."/>
        </authorList>
    </citation>
    <scope>NUCLEOTIDE SEQUENCE [LARGE SCALE GENOMIC DNA]</scope>
    <source>
        <strain evidence="7">COT-109 OH1386</strain>
    </source>
</reference>
<proteinExistence type="predicted"/>
<evidence type="ECO:0000256" key="2">
    <source>
        <dbReference type="ARBA" id="ARBA00023125"/>
    </source>
</evidence>
<dbReference type="InterPro" id="IPR050109">
    <property type="entry name" value="HTH-type_TetR-like_transc_reg"/>
</dbReference>
<dbReference type="Gene3D" id="1.10.357.10">
    <property type="entry name" value="Tetracycline Repressor, domain 2"/>
    <property type="match status" value="1"/>
</dbReference>
<keyword evidence="1" id="KW-0805">Transcription regulation</keyword>
<dbReference type="PANTHER" id="PTHR30055">
    <property type="entry name" value="HTH-TYPE TRANSCRIPTIONAL REGULATOR RUTR"/>
    <property type="match status" value="1"/>
</dbReference>
<dbReference type="RefSeq" id="WP_036851381.1">
    <property type="nucleotide sequence ID" value="NZ_JQJD01000027.1"/>
</dbReference>
<dbReference type="InterPro" id="IPR009057">
    <property type="entry name" value="Homeodomain-like_sf"/>
</dbReference>
<dbReference type="PROSITE" id="PS50977">
    <property type="entry name" value="HTH_TETR_2"/>
    <property type="match status" value="1"/>
</dbReference>
<dbReference type="EMBL" id="JQJD01000027">
    <property type="protein sequence ID" value="KGN81299.1"/>
    <property type="molecule type" value="Genomic_DNA"/>
</dbReference>
<keyword evidence="3" id="KW-0804">Transcription</keyword>
<protein>
    <submittedName>
        <fullName evidence="6">TetR family transcriptional regulator</fullName>
    </submittedName>
</protein>
<evidence type="ECO:0000256" key="3">
    <source>
        <dbReference type="ARBA" id="ARBA00023163"/>
    </source>
</evidence>
<feature type="domain" description="HTH tetR-type" evidence="5">
    <location>
        <begin position="11"/>
        <end position="71"/>
    </location>
</feature>
<keyword evidence="7" id="KW-1185">Reference proteome</keyword>
<dbReference type="SUPFAM" id="SSF46689">
    <property type="entry name" value="Homeodomain-like"/>
    <property type="match status" value="1"/>
</dbReference>
<dbReference type="GO" id="GO:0000976">
    <property type="term" value="F:transcription cis-regulatory region binding"/>
    <property type="evidence" value="ECO:0007669"/>
    <property type="project" value="TreeGrafter"/>
</dbReference>
<sequence length="207" mass="23608">MSKQVDNTAQQSTEQRIKNAARKVFHAKGFAATRTRDIAEEAGVNLALLNYYFKNKQKLFDIVMAETMYDFLHIVSSTLNNEELSFEQRIENFASLYIDKLIEEPLIAQFILSDLHNSSKPSILPSKIKEIVTRSGVVQLYNQKMIERGQTPINVLHVLVNVIGLAVFPFMGKPILKGVGGIDDSEFKELMLERKKLIPIWINAMFF</sequence>
<gene>
    <name evidence="6" type="ORF">HQ35_04490</name>
</gene>
<dbReference type="PRINTS" id="PR00455">
    <property type="entry name" value="HTHTETR"/>
</dbReference>